<protein>
    <submittedName>
        <fullName evidence="1">Uncharacterized protein</fullName>
    </submittedName>
</protein>
<dbReference type="Proteomes" id="UP000735302">
    <property type="component" value="Unassembled WGS sequence"/>
</dbReference>
<organism evidence="1 2">
    <name type="scientific">Plakobranchus ocellatus</name>
    <dbReference type="NCBI Taxonomy" id="259542"/>
    <lineage>
        <taxon>Eukaryota</taxon>
        <taxon>Metazoa</taxon>
        <taxon>Spiralia</taxon>
        <taxon>Lophotrochozoa</taxon>
        <taxon>Mollusca</taxon>
        <taxon>Gastropoda</taxon>
        <taxon>Heterobranchia</taxon>
        <taxon>Euthyneura</taxon>
        <taxon>Panpulmonata</taxon>
        <taxon>Sacoglossa</taxon>
        <taxon>Placobranchoidea</taxon>
        <taxon>Plakobranchidae</taxon>
        <taxon>Plakobranchus</taxon>
    </lineage>
</organism>
<dbReference type="EMBL" id="BLXT01001848">
    <property type="protein sequence ID" value="GFN88227.1"/>
    <property type="molecule type" value="Genomic_DNA"/>
</dbReference>
<evidence type="ECO:0000313" key="2">
    <source>
        <dbReference type="Proteomes" id="UP000735302"/>
    </source>
</evidence>
<proteinExistence type="predicted"/>
<reference evidence="1 2" key="1">
    <citation type="journal article" date="2021" name="Elife">
        <title>Chloroplast acquisition without the gene transfer in kleptoplastic sea slugs, Plakobranchus ocellatus.</title>
        <authorList>
            <person name="Maeda T."/>
            <person name="Takahashi S."/>
            <person name="Yoshida T."/>
            <person name="Shimamura S."/>
            <person name="Takaki Y."/>
            <person name="Nagai Y."/>
            <person name="Toyoda A."/>
            <person name="Suzuki Y."/>
            <person name="Arimoto A."/>
            <person name="Ishii H."/>
            <person name="Satoh N."/>
            <person name="Nishiyama T."/>
            <person name="Hasebe M."/>
            <person name="Maruyama T."/>
            <person name="Minagawa J."/>
            <person name="Obokata J."/>
            <person name="Shigenobu S."/>
        </authorList>
    </citation>
    <scope>NUCLEOTIDE SEQUENCE [LARGE SCALE GENOMIC DNA]</scope>
</reference>
<dbReference type="AlphaFoldDB" id="A0AAV3Z0U1"/>
<comment type="caution">
    <text evidence="1">The sequence shown here is derived from an EMBL/GenBank/DDBJ whole genome shotgun (WGS) entry which is preliminary data.</text>
</comment>
<sequence length="129" mass="14219">MLRKTHCWSDLKPKVNAYITPFGRNIGILIWQTSSMKYSPTWERTSTKEPQRDFYSGSEQGAVVPCGGNAVGVTSCTTSAQKHPQPQRDFYSGSEQGAVVPCGRNAVGVTSCTTVRDFQDLRPVCVENE</sequence>
<keyword evidence="2" id="KW-1185">Reference proteome</keyword>
<gene>
    <name evidence="1" type="ORF">PoB_001473300</name>
</gene>
<evidence type="ECO:0000313" key="1">
    <source>
        <dbReference type="EMBL" id="GFN88227.1"/>
    </source>
</evidence>
<accession>A0AAV3Z0U1</accession>
<name>A0AAV3Z0U1_9GAST</name>